<organism evidence="3 4">
    <name type="scientific">Streptomyces puniciscabiei</name>
    <dbReference type="NCBI Taxonomy" id="164348"/>
    <lineage>
        <taxon>Bacteria</taxon>
        <taxon>Bacillati</taxon>
        <taxon>Actinomycetota</taxon>
        <taxon>Actinomycetes</taxon>
        <taxon>Kitasatosporales</taxon>
        <taxon>Streptomycetaceae</taxon>
        <taxon>Streptomyces</taxon>
    </lineage>
</organism>
<evidence type="ECO:0000313" key="4">
    <source>
        <dbReference type="Proteomes" id="UP000318103"/>
    </source>
</evidence>
<evidence type="ECO:0000256" key="2">
    <source>
        <dbReference type="SAM" id="SignalP"/>
    </source>
</evidence>
<feature type="compositionally biased region" description="Low complexity" evidence="1">
    <location>
        <begin position="114"/>
        <end position="133"/>
    </location>
</feature>
<dbReference type="EMBL" id="VFNX01000001">
    <property type="protein sequence ID" value="TQK98555.1"/>
    <property type="molecule type" value="Genomic_DNA"/>
</dbReference>
<keyword evidence="4" id="KW-1185">Reference proteome</keyword>
<feature type="compositionally biased region" description="Low complexity" evidence="1">
    <location>
        <begin position="176"/>
        <end position="186"/>
    </location>
</feature>
<protein>
    <submittedName>
        <fullName evidence="3">Uncharacterized protein</fullName>
    </submittedName>
</protein>
<reference evidence="3 4" key="1">
    <citation type="submission" date="2019-06" db="EMBL/GenBank/DDBJ databases">
        <title>Sequencing the genomes of 1000 actinobacteria strains.</title>
        <authorList>
            <person name="Klenk H.-P."/>
        </authorList>
    </citation>
    <scope>NUCLEOTIDE SEQUENCE [LARGE SCALE GENOMIC DNA]</scope>
    <source>
        <strain evidence="3 4">DSM 41929</strain>
    </source>
</reference>
<feature type="chain" id="PRO_5038400965" evidence="2">
    <location>
        <begin position="22"/>
        <end position="271"/>
    </location>
</feature>
<proteinExistence type="predicted"/>
<sequence length="271" mass="26707">MRLTRCALAAATAAASASAVALLFFPPHWSSWGSDVTQVRTVSAMGASRDRTEPPEPSVTDPVPQASAPPCRSYGGPYCGWVRAYRGGCDWVWGLSYGIKDPDVPCPHDPRPSPSAAASSSAAPSPSESTASSGSGGTTGGGSGGTTAGLGRLAGPKHKSPAEPHRSASPSPTPAPGATATPAPAGHRPRPQSFPTGPGGMRTAPSSTGGVHAPSGVEPQVVPGEDGPGTAGLPQAVRTAARATSSPTSPPSRGPDPRPAGTADAAAPPVP</sequence>
<dbReference type="Proteomes" id="UP000318103">
    <property type="component" value="Unassembled WGS sequence"/>
</dbReference>
<evidence type="ECO:0000313" key="3">
    <source>
        <dbReference type="EMBL" id="TQK98555.1"/>
    </source>
</evidence>
<feature type="compositionally biased region" description="Low complexity" evidence="1">
    <location>
        <begin position="238"/>
        <end position="247"/>
    </location>
</feature>
<name>A0A542UHJ4_9ACTN</name>
<feature type="signal peptide" evidence="2">
    <location>
        <begin position="1"/>
        <end position="21"/>
    </location>
</feature>
<feature type="compositionally biased region" description="Gly residues" evidence="1">
    <location>
        <begin position="134"/>
        <end position="148"/>
    </location>
</feature>
<feature type="compositionally biased region" description="Pro residues" evidence="1">
    <location>
        <begin position="248"/>
        <end position="258"/>
    </location>
</feature>
<feature type="region of interest" description="Disordered" evidence="1">
    <location>
        <begin position="44"/>
        <end position="68"/>
    </location>
</feature>
<feature type="region of interest" description="Disordered" evidence="1">
    <location>
        <begin position="105"/>
        <end position="271"/>
    </location>
</feature>
<accession>A0A542UHJ4</accession>
<evidence type="ECO:0000256" key="1">
    <source>
        <dbReference type="SAM" id="MobiDB-lite"/>
    </source>
</evidence>
<keyword evidence="2" id="KW-0732">Signal</keyword>
<comment type="caution">
    <text evidence="3">The sequence shown here is derived from an EMBL/GenBank/DDBJ whole genome shotgun (WGS) entry which is preliminary data.</text>
</comment>
<gene>
    <name evidence="3" type="ORF">FB563_3588</name>
</gene>
<dbReference type="AlphaFoldDB" id="A0A542UHJ4"/>